<reference evidence="13 14" key="1">
    <citation type="journal article" date="2016" name="Nat. Commun.">
        <title>Thousands of microbial genomes shed light on interconnected biogeochemical processes in an aquifer system.</title>
        <authorList>
            <person name="Anantharaman K."/>
            <person name="Brown C.T."/>
            <person name="Hug L.A."/>
            <person name="Sharon I."/>
            <person name="Castelle C.J."/>
            <person name="Probst A.J."/>
            <person name="Thomas B.C."/>
            <person name="Singh A."/>
            <person name="Wilkins M.J."/>
            <person name="Karaoz U."/>
            <person name="Brodie E.L."/>
            <person name="Williams K.H."/>
            <person name="Hubbard S.S."/>
            <person name="Banfield J.F."/>
        </authorList>
    </citation>
    <scope>NUCLEOTIDE SEQUENCE [LARGE SCALE GENOMIC DNA]</scope>
</reference>
<proteinExistence type="inferred from homology"/>
<evidence type="ECO:0000256" key="11">
    <source>
        <dbReference type="HAMAP-Rule" id="MF_00165"/>
    </source>
</evidence>
<dbReference type="EC" id="2.7.4.9" evidence="2 11"/>
<evidence type="ECO:0000256" key="5">
    <source>
        <dbReference type="ARBA" id="ARBA00022727"/>
    </source>
</evidence>
<comment type="similarity">
    <text evidence="1 11">Belongs to the thymidylate kinase family.</text>
</comment>
<protein>
    <recommendedName>
        <fullName evidence="3 11">Thymidylate kinase</fullName>
        <ecNumber evidence="2 11">2.7.4.9</ecNumber>
    </recommendedName>
    <alternativeName>
        <fullName evidence="11">dTMP kinase</fullName>
    </alternativeName>
</protein>
<keyword evidence="5 11" id="KW-0545">Nucleotide biosynthesis</keyword>
<keyword evidence="7 11" id="KW-0418">Kinase</keyword>
<dbReference type="InterPro" id="IPR039430">
    <property type="entry name" value="Thymidylate_kin-like_dom"/>
</dbReference>
<dbReference type="Proteomes" id="UP000178735">
    <property type="component" value="Unassembled WGS sequence"/>
</dbReference>
<dbReference type="GO" id="GO:0006233">
    <property type="term" value="P:dTDP biosynthetic process"/>
    <property type="evidence" value="ECO:0007669"/>
    <property type="project" value="InterPro"/>
</dbReference>
<comment type="caution">
    <text evidence="13">The sequence shown here is derived from an EMBL/GenBank/DDBJ whole genome shotgun (WGS) entry which is preliminary data.</text>
</comment>
<accession>A0A1F7WMX2</accession>
<evidence type="ECO:0000259" key="12">
    <source>
        <dbReference type="Pfam" id="PF02223"/>
    </source>
</evidence>
<dbReference type="Pfam" id="PF02223">
    <property type="entry name" value="Thymidylate_kin"/>
    <property type="match status" value="1"/>
</dbReference>
<dbReference type="SUPFAM" id="SSF52540">
    <property type="entry name" value="P-loop containing nucleoside triphosphate hydrolases"/>
    <property type="match status" value="1"/>
</dbReference>
<dbReference type="FunFam" id="3.40.50.300:FF:000225">
    <property type="entry name" value="Thymidylate kinase"/>
    <property type="match status" value="1"/>
</dbReference>
<dbReference type="GO" id="GO:0006235">
    <property type="term" value="P:dTTP biosynthetic process"/>
    <property type="evidence" value="ECO:0007669"/>
    <property type="project" value="UniProtKB-UniRule"/>
</dbReference>
<feature type="domain" description="Thymidylate kinase-like" evidence="12">
    <location>
        <begin position="15"/>
        <end position="211"/>
    </location>
</feature>
<dbReference type="GO" id="GO:0006227">
    <property type="term" value="P:dUDP biosynthetic process"/>
    <property type="evidence" value="ECO:0007669"/>
    <property type="project" value="TreeGrafter"/>
</dbReference>
<keyword evidence="8 11" id="KW-0067">ATP-binding</keyword>
<name>A0A1F7WMX2_9BACT</name>
<evidence type="ECO:0000256" key="6">
    <source>
        <dbReference type="ARBA" id="ARBA00022741"/>
    </source>
</evidence>
<dbReference type="HAMAP" id="MF_00165">
    <property type="entry name" value="Thymidylate_kinase"/>
    <property type="match status" value="1"/>
</dbReference>
<dbReference type="STRING" id="1817813.A2008_04245"/>
<evidence type="ECO:0000256" key="3">
    <source>
        <dbReference type="ARBA" id="ARBA00017144"/>
    </source>
</evidence>
<evidence type="ECO:0000256" key="2">
    <source>
        <dbReference type="ARBA" id="ARBA00012980"/>
    </source>
</evidence>
<evidence type="ECO:0000256" key="8">
    <source>
        <dbReference type="ARBA" id="ARBA00022840"/>
    </source>
</evidence>
<sequence>MTVKNHNYKGWFITFEGPEGSGKSTQSQRLCDYLKKAGHDVIMTFEPGGTPIANQIRSIILSRENVKMVPCCEMFLYAASRAQHVSEVIIPHIEKGGVVVCDRFTDSSLAYQAFARGIGYETVSQVQKYATYGVGPDLTIMLDIPTEIGLDRTFKKRNPNKIEKSADRMELENIEFHRKVRDGYLKLAQMEPDRIKVLNAEEAPDEIYKKIIGIVESKLSS</sequence>
<evidence type="ECO:0000256" key="10">
    <source>
        <dbReference type="ARBA" id="ARBA00057735"/>
    </source>
</evidence>
<dbReference type="InterPro" id="IPR027417">
    <property type="entry name" value="P-loop_NTPase"/>
</dbReference>
<evidence type="ECO:0000313" key="14">
    <source>
        <dbReference type="Proteomes" id="UP000178735"/>
    </source>
</evidence>
<dbReference type="AlphaFoldDB" id="A0A1F7WMX2"/>
<dbReference type="InterPro" id="IPR018094">
    <property type="entry name" value="Thymidylate_kinase"/>
</dbReference>
<dbReference type="PROSITE" id="PS01331">
    <property type="entry name" value="THYMIDYLATE_KINASE"/>
    <property type="match status" value="1"/>
</dbReference>
<dbReference type="Gene3D" id="3.40.50.300">
    <property type="entry name" value="P-loop containing nucleotide triphosphate hydrolases"/>
    <property type="match status" value="1"/>
</dbReference>
<dbReference type="PANTHER" id="PTHR10344">
    <property type="entry name" value="THYMIDYLATE KINASE"/>
    <property type="match status" value="1"/>
</dbReference>
<dbReference type="GO" id="GO:0005829">
    <property type="term" value="C:cytosol"/>
    <property type="evidence" value="ECO:0007669"/>
    <property type="project" value="TreeGrafter"/>
</dbReference>
<keyword evidence="6 11" id="KW-0547">Nucleotide-binding</keyword>
<dbReference type="InterPro" id="IPR018095">
    <property type="entry name" value="Thymidylate_kin_CS"/>
</dbReference>
<evidence type="ECO:0000256" key="7">
    <source>
        <dbReference type="ARBA" id="ARBA00022777"/>
    </source>
</evidence>
<dbReference type="NCBIfam" id="TIGR00041">
    <property type="entry name" value="DTMP_kinase"/>
    <property type="match status" value="1"/>
</dbReference>
<comment type="function">
    <text evidence="10 11">Phosphorylation of dTMP to form dTDP in both de novo and salvage pathways of dTTP synthesis.</text>
</comment>
<feature type="binding site" evidence="11">
    <location>
        <begin position="17"/>
        <end position="24"/>
    </location>
    <ligand>
        <name>ATP</name>
        <dbReference type="ChEBI" id="CHEBI:30616"/>
    </ligand>
</feature>
<comment type="catalytic activity">
    <reaction evidence="9 11">
        <text>dTMP + ATP = dTDP + ADP</text>
        <dbReference type="Rhea" id="RHEA:13517"/>
        <dbReference type="ChEBI" id="CHEBI:30616"/>
        <dbReference type="ChEBI" id="CHEBI:58369"/>
        <dbReference type="ChEBI" id="CHEBI:63528"/>
        <dbReference type="ChEBI" id="CHEBI:456216"/>
        <dbReference type="EC" id="2.7.4.9"/>
    </reaction>
</comment>
<keyword evidence="4 11" id="KW-0808">Transferase</keyword>
<dbReference type="GO" id="GO:0005524">
    <property type="term" value="F:ATP binding"/>
    <property type="evidence" value="ECO:0007669"/>
    <property type="project" value="UniProtKB-UniRule"/>
</dbReference>
<evidence type="ECO:0000256" key="9">
    <source>
        <dbReference type="ARBA" id="ARBA00048743"/>
    </source>
</evidence>
<evidence type="ECO:0000256" key="1">
    <source>
        <dbReference type="ARBA" id="ARBA00009776"/>
    </source>
</evidence>
<dbReference type="CDD" id="cd01672">
    <property type="entry name" value="TMPK"/>
    <property type="match status" value="1"/>
</dbReference>
<evidence type="ECO:0000256" key="4">
    <source>
        <dbReference type="ARBA" id="ARBA00022679"/>
    </source>
</evidence>
<gene>
    <name evidence="11" type="primary">tmk</name>
    <name evidence="13" type="ORF">A2008_04245</name>
</gene>
<dbReference type="EMBL" id="MGFH01000164">
    <property type="protein sequence ID" value="OGM03468.1"/>
    <property type="molecule type" value="Genomic_DNA"/>
</dbReference>
<organism evidence="13 14">
    <name type="scientific">Candidatus Wallbacteria bacterium GWC2_49_35</name>
    <dbReference type="NCBI Taxonomy" id="1817813"/>
    <lineage>
        <taxon>Bacteria</taxon>
        <taxon>Candidatus Walliibacteriota</taxon>
    </lineage>
</organism>
<dbReference type="PANTHER" id="PTHR10344:SF4">
    <property type="entry name" value="UMP-CMP KINASE 2, MITOCHONDRIAL"/>
    <property type="match status" value="1"/>
</dbReference>
<dbReference type="GO" id="GO:0004798">
    <property type="term" value="F:dTMP kinase activity"/>
    <property type="evidence" value="ECO:0007669"/>
    <property type="project" value="UniProtKB-UniRule"/>
</dbReference>
<evidence type="ECO:0000313" key="13">
    <source>
        <dbReference type="EMBL" id="OGM03468.1"/>
    </source>
</evidence>